<gene>
    <name evidence="1" type="ORF">E2C01_080720</name>
</gene>
<dbReference type="EMBL" id="VSRR010069981">
    <property type="protein sequence ID" value="MPC85914.1"/>
    <property type="molecule type" value="Genomic_DNA"/>
</dbReference>
<proteinExistence type="predicted"/>
<evidence type="ECO:0000313" key="1">
    <source>
        <dbReference type="EMBL" id="MPC85914.1"/>
    </source>
</evidence>
<dbReference type="Proteomes" id="UP000324222">
    <property type="component" value="Unassembled WGS sequence"/>
</dbReference>
<protein>
    <submittedName>
        <fullName evidence="1">Uncharacterized protein</fullName>
    </submittedName>
</protein>
<name>A0A5B7J0C4_PORTR</name>
<organism evidence="1 2">
    <name type="scientific">Portunus trituberculatus</name>
    <name type="common">Swimming crab</name>
    <name type="synonym">Neptunus trituberculatus</name>
    <dbReference type="NCBI Taxonomy" id="210409"/>
    <lineage>
        <taxon>Eukaryota</taxon>
        <taxon>Metazoa</taxon>
        <taxon>Ecdysozoa</taxon>
        <taxon>Arthropoda</taxon>
        <taxon>Crustacea</taxon>
        <taxon>Multicrustacea</taxon>
        <taxon>Malacostraca</taxon>
        <taxon>Eumalacostraca</taxon>
        <taxon>Eucarida</taxon>
        <taxon>Decapoda</taxon>
        <taxon>Pleocyemata</taxon>
        <taxon>Brachyura</taxon>
        <taxon>Eubrachyura</taxon>
        <taxon>Portunoidea</taxon>
        <taxon>Portunidae</taxon>
        <taxon>Portuninae</taxon>
        <taxon>Portunus</taxon>
    </lineage>
</organism>
<reference evidence="1 2" key="1">
    <citation type="submission" date="2019-05" db="EMBL/GenBank/DDBJ databases">
        <title>Another draft genome of Portunus trituberculatus and its Hox gene families provides insights of decapod evolution.</title>
        <authorList>
            <person name="Jeong J.-H."/>
            <person name="Song I."/>
            <person name="Kim S."/>
            <person name="Choi T."/>
            <person name="Kim D."/>
            <person name="Ryu S."/>
            <person name="Kim W."/>
        </authorList>
    </citation>
    <scope>NUCLEOTIDE SEQUENCE [LARGE SCALE GENOMIC DNA]</scope>
    <source>
        <tissue evidence="1">Muscle</tissue>
    </source>
</reference>
<accession>A0A5B7J0C4</accession>
<dbReference type="AlphaFoldDB" id="A0A5B7J0C4"/>
<keyword evidence="2" id="KW-1185">Reference proteome</keyword>
<comment type="caution">
    <text evidence="1">The sequence shown here is derived from an EMBL/GenBank/DDBJ whole genome shotgun (WGS) entry which is preliminary data.</text>
</comment>
<evidence type="ECO:0000313" key="2">
    <source>
        <dbReference type="Proteomes" id="UP000324222"/>
    </source>
</evidence>
<sequence>MTDILPFTPTSASARSPACLASESAFPGHFRRQKSVPREEQQRREVDKAMAVSVVPLALTSHSVHRRTDSLAVRNHPYSSCSSPSILTFLATRKRRDRR</sequence>